<accession>A0A6P8H887</accession>
<dbReference type="GeneID" id="116288981"/>
<proteinExistence type="predicted"/>
<dbReference type="KEGG" id="aten:116288981"/>
<feature type="region of interest" description="Disordered" evidence="1">
    <location>
        <begin position="93"/>
        <end position="135"/>
    </location>
</feature>
<dbReference type="Proteomes" id="UP000515163">
    <property type="component" value="Unplaced"/>
</dbReference>
<keyword evidence="3" id="KW-1185">Reference proteome</keyword>
<sequence>MTTSSNAEDELVEGISNLELETNETPTETLQETPHEWLKDHPWQDHQANDYLNEDFDNLISYSNRYPVSKKWKQGEKIDLRRVYRDLPTFIQEIKPKETQSDDGQRQNKSLEEGHYTAKSLPDPSTGTTNKDFEEQNLDVNGDMLKVSVPKHKKTFLEKSGFTSAERPNLTRRWIFIPSYMRANCGLFDWSEAGIDEEITIRIIVVRPSQFEEYQKHCGNYLPIISLPDNKIGVGYARYWIQKIATSLGLKYIWMIDDDVKQFYEVHPKRRRKLKKRYYLRRRRFNEVFTKFESIVKANEGNNLVAISPLGFPNLKFKEEEAFVRKPPRAAVFLNLKLINEKGVSYRPQLVRFEDMLFGKECEEKGLKVIMWRRIQVYSIKNWIKTGCSSPGGGGGGDGGEGDQ</sequence>
<dbReference type="InParanoid" id="A0A6P8H887"/>
<evidence type="ECO:0000313" key="3">
    <source>
        <dbReference type="Proteomes" id="UP000515163"/>
    </source>
</evidence>
<dbReference type="RefSeq" id="XP_031551716.1">
    <property type="nucleotide sequence ID" value="XM_031695856.1"/>
</dbReference>
<dbReference type="OrthoDB" id="5985770at2759"/>
<protein>
    <submittedName>
        <fullName evidence="4">Uncharacterized protein LOC116288981</fullName>
    </submittedName>
</protein>
<feature type="compositionally biased region" description="Basic and acidic residues" evidence="1">
    <location>
        <begin position="94"/>
        <end position="116"/>
    </location>
</feature>
<name>A0A6P8H887_ACTTE</name>
<feature type="domain" description="TET-Associated Glycosyltransferase" evidence="2">
    <location>
        <begin position="175"/>
        <end position="380"/>
    </location>
</feature>
<reference evidence="4" key="1">
    <citation type="submission" date="2025-08" db="UniProtKB">
        <authorList>
            <consortium name="RefSeq"/>
        </authorList>
    </citation>
    <scope>IDENTIFICATION</scope>
</reference>
<gene>
    <name evidence="4" type="primary">LOC116288981</name>
</gene>
<organism evidence="3 4">
    <name type="scientific">Actinia tenebrosa</name>
    <name type="common">Australian red waratah sea anemone</name>
    <dbReference type="NCBI Taxonomy" id="6105"/>
    <lineage>
        <taxon>Eukaryota</taxon>
        <taxon>Metazoa</taxon>
        <taxon>Cnidaria</taxon>
        <taxon>Anthozoa</taxon>
        <taxon>Hexacorallia</taxon>
        <taxon>Actiniaria</taxon>
        <taxon>Actiniidae</taxon>
        <taxon>Actinia</taxon>
    </lineage>
</organism>
<dbReference type="AlphaFoldDB" id="A0A6P8H887"/>
<evidence type="ECO:0000313" key="4">
    <source>
        <dbReference type="RefSeq" id="XP_031551716.1"/>
    </source>
</evidence>
<evidence type="ECO:0000259" key="2">
    <source>
        <dbReference type="Pfam" id="PF20691"/>
    </source>
</evidence>
<evidence type="ECO:0000256" key="1">
    <source>
        <dbReference type="SAM" id="MobiDB-lite"/>
    </source>
</evidence>
<dbReference type="InterPro" id="IPR049100">
    <property type="entry name" value="TAGT"/>
</dbReference>
<dbReference type="Pfam" id="PF20691">
    <property type="entry name" value="TAGT"/>
    <property type="match status" value="1"/>
</dbReference>